<reference evidence="3 4" key="1">
    <citation type="journal article" date="2015" name="Genome Biol.">
        <title>Comparative genomics of Steinernema reveals deeply conserved gene regulatory networks.</title>
        <authorList>
            <person name="Dillman A.R."/>
            <person name="Macchietto M."/>
            <person name="Porter C.F."/>
            <person name="Rogers A."/>
            <person name="Williams B."/>
            <person name="Antoshechkin I."/>
            <person name="Lee M.M."/>
            <person name="Goodwin Z."/>
            <person name="Lu X."/>
            <person name="Lewis E.E."/>
            <person name="Goodrich-Blair H."/>
            <person name="Stock S.P."/>
            <person name="Adams B.J."/>
            <person name="Sternberg P.W."/>
            <person name="Mortazavi A."/>
        </authorList>
    </citation>
    <scope>NUCLEOTIDE SEQUENCE [LARGE SCALE GENOMIC DNA]</scope>
    <source>
        <strain evidence="3 4">ALL</strain>
    </source>
</reference>
<evidence type="ECO:0000256" key="1">
    <source>
        <dbReference type="SAM" id="MobiDB-lite"/>
    </source>
</evidence>
<dbReference type="STRING" id="34508.A0A4V6A3H3"/>
<feature type="domain" description="Protein kinase" evidence="2">
    <location>
        <begin position="1"/>
        <end position="285"/>
    </location>
</feature>
<dbReference type="GO" id="GO:0004672">
    <property type="term" value="F:protein kinase activity"/>
    <property type="evidence" value="ECO:0007669"/>
    <property type="project" value="InterPro"/>
</dbReference>
<dbReference type="GO" id="GO:0005524">
    <property type="term" value="F:ATP binding"/>
    <property type="evidence" value="ECO:0007669"/>
    <property type="project" value="InterPro"/>
</dbReference>
<dbReference type="InterPro" id="IPR050235">
    <property type="entry name" value="CK1_Ser-Thr_kinase"/>
</dbReference>
<feature type="compositionally biased region" description="Basic and acidic residues" evidence="1">
    <location>
        <begin position="425"/>
        <end position="460"/>
    </location>
</feature>
<dbReference type="InterPro" id="IPR000719">
    <property type="entry name" value="Prot_kinase_dom"/>
</dbReference>
<protein>
    <recommendedName>
        <fullName evidence="2">Protein kinase domain-containing protein</fullName>
    </recommendedName>
</protein>
<dbReference type="Gene3D" id="1.10.510.10">
    <property type="entry name" value="Transferase(Phosphotransferase) domain 1"/>
    <property type="match status" value="1"/>
</dbReference>
<feature type="compositionally biased region" description="Basic and acidic residues" evidence="1">
    <location>
        <begin position="304"/>
        <end position="338"/>
    </location>
</feature>
<dbReference type="SUPFAM" id="SSF56112">
    <property type="entry name" value="Protein kinase-like (PK-like)"/>
    <property type="match status" value="1"/>
</dbReference>
<dbReference type="InterPro" id="IPR011009">
    <property type="entry name" value="Kinase-like_dom_sf"/>
</dbReference>
<dbReference type="PANTHER" id="PTHR11909">
    <property type="entry name" value="CASEIN KINASE-RELATED"/>
    <property type="match status" value="1"/>
</dbReference>
<proteinExistence type="predicted"/>
<keyword evidence="4" id="KW-1185">Reference proteome</keyword>
<accession>A0A4V6A3H3</accession>
<dbReference type="AlphaFoldDB" id="A0A4V6A3H3"/>
<feature type="compositionally biased region" description="Basic and acidic residues" evidence="1">
    <location>
        <begin position="349"/>
        <end position="372"/>
    </location>
</feature>
<evidence type="ECO:0000259" key="2">
    <source>
        <dbReference type="PROSITE" id="PS50011"/>
    </source>
</evidence>
<reference evidence="3 4" key="2">
    <citation type="journal article" date="2019" name="G3 (Bethesda)">
        <title>Hybrid Assembly of the Genome of the Entomopathogenic Nematode Steinernema carpocapsae Identifies the X-Chromosome.</title>
        <authorList>
            <person name="Serra L."/>
            <person name="Macchietto M."/>
            <person name="Macias-Munoz A."/>
            <person name="McGill C.J."/>
            <person name="Rodriguez I.M."/>
            <person name="Rodriguez B."/>
            <person name="Murad R."/>
            <person name="Mortazavi A."/>
        </authorList>
    </citation>
    <scope>NUCLEOTIDE SEQUENCE [LARGE SCALE GENOMIC DNA]</scope>
    <source>
        <strain evidence="3 4">ALL</strain>
    </source>
</reference>
<gene>
    <name evidence="3" type="ORF">L596_016326</name>
</gene>
<dbReference type="EMBL" id="AZBU02000004">
    <property type="protein sequence ID" value="TKR82635.1"/>
    <property type="molecule type" value="Genomic_DNA"/>
</dbReference>
<evidence type="ECO:0000313" key="3">
    <source>
        <dbReference type="EMBL" id="TKR82635.1"/>
    </source>
</evidence>
<dbReference type="OrthoDB" id="5869605at2759"/>
<sequence>MPAIKTGYAVQCKVDDPQNRYQLVVRGQIANRVYVVKNTKYNKDFCMKVEPFNPLNELKQLRRDLNVMTDARKYPTTLGSHFLAMTNKGCVEDVFNYIVMPLGEGNIADLRKNIVCGDFCLETAVRLALESFQAINDLHSLSYVHRAIGPNKFVIGPDGKRLFLVGLSLSLCMYKDSKSTPKHIHHYGASRFQSCNWHRRREQFYRDDLESWLYMTLDLFGQKNLPWNVGMLDVQMLELKEEVLKGGFDSSLRSVPRQIKDILLKINECRESEKPDYRHFKEILLNIRKKVHCDMKGPYNMNPETKERELEVKDADTKKETKPKDSKTKRKDEKVQKEENEESPFLSDVPEKLEKADSKAKLKAVKEKEEKVRKKSKKALVNDVQMILEQAPFVTVEDLDVPKKNTSKQKSSRKEEKEDEDENDANEKFVDEPSVKKTRPAFKEEDCDKEDTGKAGNEEH</sequence>
<dbReference type="Proteomes" id="UP000298663">
    <property type="component" value="Unassembled WGS sequence"/>
</dbReference>
<dbReference type="PROSITE" id="PS50011">
    <property type="entry name" value="PROTEIN_KINASE_DOM"/>
    <property type="match status" value="1"/>
</dbReference>
<name>A0A4V6A3H3_STECR</name>
<organism evidence="3 4">
    <name type="scientific">Steinernema carpocapsae</name>
    <name type="common">Entomopathogenic nematode</name>
    <dbReference type="NCBI Taxonomy" id="34508"/>
    <lineage>
        <taxon>Eukaryota</taxon>
        <taxon>Metazoa</taxon>
        <taxon>Ecdysozoa</taxon>
        <taxon>Nematoda</taxon>
        <taxon>Chromadorea</taxon>
        <taxon>Rhabditida</taxon>
        <taxon>Tylenchina</taxon>
        <taxon>Panagrolaimomorpha</taxon>
        <taxon>Strongyloidoidea</taxon>
        <taxon>Steinernematidae</taxon>
        <taxon>Steinernema</taxon>
    </lineage>
</organism>
<evidence type="ECO:0000313" key="4">
    <source>
        <dbReference type="Proteomes" id="UP000298663"/>
    </source>
</evidence>
<comment type="caution">
    <text evidence="3">The sequence shown here is derived from an EMBL/GenBank/DDBJ whole genome shotgun (WGS) entry which is preliminary data.</text>
</comment>
<feature type="region of interest" description="Disordered" evidence="1">
    <location>
        <begin position="295"/>
        <end position="460"/>
    </location>
</feature>